<name>A0A9E8ZHS7_9CYAN</name>
<evidence type="ECO:0000256" key="1">
    <source>
        <dbReference type="ARBA" id="ARBA00008769"/>
    </source>
</evidence>
<dbReference type="KEGG" id="tsin:OXH18_08740"/>
<accession>A0A9E8ZHS7</accession>
<proteinExistence type="inferred from homology"/>
<sequence length="557" mass="59675">MFSLFHDSFLKNWRMASFSLAVWLGLSLIVNHSPTEAATAPKPQSDQSISDPISDATLAISSQSRSGLEAGEASGDTIVASGVASSSSEFDWVEASESSADIANAVASVATEVETDRADVIAQGTVPSDPSSPIPIPTFSDDPNVCFADCNPSARFDFRPPDRFSLTPTPPSSNLVQVPYPAPPTDPTSPVPAPPPAIDPVPVSPGLSTAQPPQPTPVTASELDSPLPSTALTPPTLQLQGVYLYQGDEGAARARILGVYPITPRLQVGGSVDITDGEVFSEGGNDGVNLNELYLTVAPQDLPNLRLVVGQLDLTSYFDRNSFAKDAATQFFNPVFSTNPALSAAGIGSRQGALVNWTITDNVEARGVVFSSDRSISNFDLNGFAGEIGLRFDNLIVRGTFVTSEDSGNGDGFQEIFNIDRGNGQFGAQEGDRENAYGINAEYFIPAINLGIFGRYGYYENTDLDEDGDTFNFGINVYDLFMEGDRIGLGYGRALSNQGLRRDNGDRVPDVLEVFYDFRLLPGLRAGLTYQALEEFSESIAGFRVRTEFDLIPRQTP</sequence>
<dbReference type="InterPro" id="IPR038673">
    <property type="entry name" value="OprB_sf"/>
</dbReference>
<dbReference type="Gene3D" id="2.40.160.180">
    <property type="entry name" value="Carbohydrate-selective porin OprB"/>
    <property type="match status" value="1"/>
</dbReference>
<dbReference type="GO" id="GO:0015288">
    <property type="term" value="F:porin activity"/>
    <property type="evidence" value="ECO:0007669"/>
    <property type="project" value="InterPro"/>
</dbReference>
<evidence type="ECO:0000313" key="4">
    <source>
        <dbReference type="EMBL" id="WAL62054.1"/>
    </source>
</evidence>
<organism evidence="4 5">
    <name type="scientific">Thermocoleostomius sinensis A174</name>
    <dbReference type="NCBI Taxonomy" id="2016057"/>
    <lineage>
        <taxon>Bacteria</taxon>
        <taxon>Bacillati</taxon>
        <taxon>Cyanobacteriota</taxon>
        <taxon>Cyanophyceae</taxon>
        <taxon>Oculatellales</taxon>
        <taxon>Oculatellaceae</taxon>
        <taxon>Thermocoleostomius</taxon>
    </lineage>
</organism>
<dbReference type="RefSeq" id="WP_268612142.1">
    <property type="nucleotide sequence ID" value="NZ_CP113797.1"/>
</dbReference>
<protein>
    <recommendedName>
        <fullName evidence="6">Porin</fullName>
    </recommendedName>
</protein>
<feature type="region of interest" description="Disordered" evidence="3">
    <location>
        <begin position="161"/>
        <end position="232"/>
    </location>
</feature>
<feature type="compositionally biased region" description="Pro residues" evidence="3">
    <location>
        <begin position="180"/>
        <end position="203"/>
    </location>
</feature>
<feature type="compositionally biased region" description="Low complexity" evidence="3">
    <location>
        <begin position="204"/>
        <end position="232"/>
    </location>
</feature>
<dbReference type="AlphaFoldDB" id="A0A9E8ZHS7"/>
<evidence type="ECO:0000256" key="2">
    <source>
        <dbReference type="RuleBase" id="RU363072"/>
    </source>
</evidence>
<evidence type="ECO:0008006" key="6">
    <source>
        <dbReference type="Google" id="ProtNLM"/>
    </source>
</evidence>
<evidence type="ECO:0000256" key="3">
    <source>
        <dbReference type="SAM" id="MobiDB-lite"/>
    </source>
</evidence>
<dbReference type="Proteomes" id="UP001163152">
    <property type="component" value="Chromosome"/>
</dbReference>
<evidence type="ECO:0000313" key="5">
    <source>
        <dbReference type="Proteomes" id="UP001163152"/>
    </source>
</evidence>
<comment type="similarity">
    <text evidence="1 2">Belongs to the OprB family.</text>
</comment>
<dbReference type="EMBL" id="CP113797">
    <property type="protein sequence ID" value="WAL62054.1"/>
    <property type="molecule type" value="Genomic_DNA"/>
</dbReference>
<dbReference type="Pfam" id="PF04966">
    <property type="entry name" value="OprB"/>
    <property type="match status" value="1"/>
</dbReference>
<gene>
    <name evidence="4" type="ORF">OXH18_08740</name>
</gene>
<reference evidence="4" key="1">
    <citation type="submission" date="2022-12" db="EMBL/GenBank/DDBJ databases">
        <title>Polyphasic identification of a Novel Hot-Spring Cyanobacterium Ocullathermofonsia sinensis gen nov. sp. nov. and Genomic Insights on its Adaptations to the Thermal Habitat.</title>
        <authorList>
            <person name="Daroch M."/>
            <person name="Tang J."/>
            <person name="Jiang Y."/>
        </authorList>
    </citation>
    <scope>NUCLEOTIDE SEQUENCE</scope>
    <source>
        <strain evidence="4">PKUAC-SCTA174</strain>
    </source>
</reference>
<keyword evidence="5" id="KW-1185">Reference proteome</keyword>
<dbReference type="InterPro" id="IPR007049">
    <property type="entry name" value="Carb-sel_porin_OprB"/>
</dbReference>
<dbReference type="GO" id="GO:0008643">
    <property type="term" value="P:carbohydrate transport"/>
    <property type="evidence" value="ECO:0007669"/>
    <property type="project" value="InterPro"/>
</dbReference>
<dbReference type="GO" id="GO:0016020">
    <property type="term" value="C:membrane"/>
    <property type="evidence" value="ECO:0007669"/>
    <property type="project" value="InterPro"/>
</dbReference>